<feature type="compositionally biased region" description="Polar residues" evidence="1">
    <location>
        <begin position="32"/>
        <end position="53"/>
    </location>
</feature>
<gene>
    <name evidence="2" type="ORF">DERYTH_LOCUS7283</name>
</gene>
<sequence>MTKSIARFEGFAHLCFFPSSNSINCEYDHKSQSNSTSNVSAENAQALESNSAENRSRRVKCSQNLSSNSHEKPLYFKGHMIFEEMTMQFALRGIPSATAPPDAYDHGCLLDKPVYYDVTIQDYDAKQKWEFKWVRWWGGDAGWMSSDPKCCVTGERVVVSEQESASEEQFIWFSTTLIKGNEEAQKHVKKYLNMKIDEEEIDISHVCIGEMRLIVETEKVEDEFESFDDESESVCNHEILDDENETDDDE</sequence>
<dbReference type="OrthoDB" id="2357369at2759"/>
<keyword evidence="3" id="KW-1185">Reference proteome</keyword>
<proteinExistence type="predicted"/>
<name>A0A9N9C9B4_9GLOM</name>
<evidence type="ECO:0000256" key="1">
    <source>
        <dbReference type="SAM" id="MobiDB-lite"/>
    </source>
</evidence>
<dbReference type="EMBL" id="CAJVPY010003512">
    <property type="protein sequence ID" value="CAG8593598.1"/>
    <property type="molecule type" value="Genomic_DNA"/>
</dbReference>
<accession>A0A9N9C9B4</accession>
<organism evidence="2 3">
    <name type="scientific">Dentiscutata erythropus</name>
    <dbReference type="NCBI Taxonomy" id="1348616"/>
    <lineage>
        <taxon>Eukaryota</taxon>
        <taxon>Fungi</taxon>
        <taxon>Fungi incertae sedis</taxon>
        <taxon>Mucoromycota</taxon>
        <taxon>Glomeromycotina</taxon>
        <taxon>Glomeromycetes</taxon>
        <taxon>Diversisporales</taxon>
        <taxon>Gigasporaceae</taxon>
        <taxon>Dentiscutata</taxon>
    </lineage>
</organism>
<reference evidence="2" key="1">
    <citation type="submission" date="2021-06" db="EMBL/GenBank/DDBJ databases">
        <authorList>
            <person name="Kallberg Y."/>
            <person name="Tangrot J."/>
            <person name="Rosling A."/>
        </authorList>
    </citation>
    <scope>NUCLEOTIDE SEQUENCE</scope>
    <source>
        <strain evidence="2">MA453B</strain>
    </source>
</reference>
<protein>
    <submittedName>
        <fullName evidence="2">23433_t:CDS:1</fullName>
    </submittedName>
</protein>
<dbReference type="Proteomes" id="UP000789405">
    <property type="component" value="Unassembled WGS sequence"/>
</dbReference>
<evidence type="ECO:0000313" key="2">
    <source>
        <dbReference type="EMBL" id="CAG8593598.1"/>
    </source>
</evidence>
<dbReference type="AlphaFoldDB" id="A0A9N9C9B4"/>
<feature type="region of interest" description="Disordered" evidence="1">
    <location>
        <begin position="28"/>
        <end position="65"/>
    </location>
</feature>
<evidence type="ECO:0000313" key="3">
    <source>
        <dbReference type="Proteomes" id="UP000789405"/>
    </source>
</evidence>
<feature type="compositionally biased region" description="Acidic residues" evidence="1">
    <location>
        <begin position="240"/>
        <end position="250"/>
    </location>
</feature>
<feature type="region of interest" description="Disordered" evidence="1">
    <location>
        <begin position="226"/>
        <end position="250"/>
    </location>
</feature>
<comment type="caution">
    <text evidence="2">The sequence shown here is derived from an EMBL/GenBank/DDBJ whole genome shotgun (WGS) entry which is preliminary data.</text>
</comment>